<evidence type="ECO:0000313" key="2">
    <source>
        <dbReference type="Proteomes" id="UP000595254"/>
    </source>
</evidence>
<dbReference type="RefSeq" id="WP_201647503.1">
    <property type="nucleotide sequence ID" value="NZ_CP068053.1"/>
</dbReference>
<dbReference type="Proteomes" id="UP000595254">
    <property type="component" value="Chromosome"/>
</dbReference>
<dbReference type="InterPro" id="IPR025904">
    <property type="entry name" value="Tubulin-like"/>
</dbReference>
<reference evidence="1 2" key="1">
    <citation type="submission" date="2021-01" db="EMBL/GenBank/DDBJ databases">
        <title>FDA dAtabase for Regulatory Grade micrObial Sequences (FDA-ARGOS): Supporting development and validation of Infectious Disease Dx tests.</title>
        <authorList>
            <person name="Nelson B."/>
            <person name="Plummer A."/>
            <person name="Tallon L."/>
            <person name="Sadzewicz L."/>
            <person name="Zhao X."/>
            <person name="Boylan J."/>
            <person name="Ott S."/>
            <person name="Bowen H."/>
            <person name="Vavikolanu K."/>
            <person name="Mehta A."/>
            <person name="Aluvathingal J."/>
            <person name="Nadendla S."/>
            <person name="Myers T."/>
            <person name="Yan Y."/>
            <person name="Sichtig H."/>
        </authorList>
    </citation>
    <scope>NUCLEOTIDE SEQUENCE [LARGE SCALE GENOMIC DNA]</scope>
    <source>
        <strain evidence="1 2">FDAARGOS_1161</strain>
    </source>
</reference>
<evidence type="ECO:0000313" key="1">
    <source>
        <dbReference type="EMBL" id="QQS98500.1"/>
    </source>
</evidence>
<name>A0A974NIR4_PERPY</name>
<dbReference type="AlphaFoldDB" id="A0A974NIR4"/>
<dbReference type="KEGG" id="ppsr:I6J18_12050"/>
<dbReference type="SUPFAM" id="SSF52490">
    <property type="entry name" value="Tubulin nucleotide-binding domain-like"/>
    <property type="match status" value="1"/>
</dbReference>
<keyword evidence="2" id="KW-1185">Reference proteome</keyword>
<protein>
    <submittedName>
        <fullName evidence="1">Tubulin-like doman-containing protein</fullName>
    </submittedName>
</protein>
<dbReference type="EMBL" id="CP068053">
    <property type="protein sequence ID" value="QQS98500.1"/>
    <property type="molecule type" value="Genomic_DNA"/>
</dbReference>
<dbReference type="Pfam" id="PF13809">
    <property type="entry name" value="Tubulin_2"/>
    <property type="match status" value="1"/>
</dbReference>
<accession>A0A974NIR4</accession>
<proteinExistence type="predicted"/>
<sequence>MKATVREHIQQLDVSKGGGIVSDKIRVDTIDNPMLVIGLGGTGIDALLRLKYQVNRRFKLPADPISKKKKEKPANIEYLAFETNEQDQFKKYKGMGLDPVTEFVLLSNAEIGSLLQNRSTLPSYITDWLSPELLITDGISGASGVRQAGRLLLFTKINQVVQTIERKIKVLSEGTNKRLTVFIMTGISGGTGSGCFLDISYIIRGILEREHGSAGVDKVSILGYLFTPDVNLSNKSLNTHTSEYIKKNGFAALKELDYWMNVDERNERFKQQYGNILNVNSAMPPYNLCHLISATNLEGKPLENAYDYTMNVTAENITNFMANEDKQSGEEFAIHDYISNIGTNIKQMHKEYTANYMYNILGASSAILPIEEMTTYLAYKVFKKMEKMFPAAPSQEEVENFANRIGLDVDSVHRKFNSLVPEPIPGYENSDRLSYANVVKQQVISMDSELDQGYLTKARENYIKMKKQYPAEILEEFKDQIRRTFLNPEQGPFFVSRLIYTHKGYSLLNLIQSYIESLKEQTYRKPMEISDASDQAAEKMADAKSALFSKDKKKNAFIAAKVEEYYLRADKECMEQMVDFYHDIHTMINDENSKMYAVVTEILNSLNTIFEKNGEILTRGQEKQDRQGNKTYYWDVVSVPDMAGKITEILETKDGNDMIQDFTKELLDQSNRWVKEQDIDIISSISDFLTDKFGDLITKSMEDFLVMKYGEEESIDHIVERKIAKTLDEEAIPVFHLNNSVGSLVFPSWGFVSVPRQAPSILKGIKDFQRTSVSGSRFTVKESEVRNRIFWLNTKNGIPLFVFTPLSSYEEIYEKSIFEREGVGRHLSQTKAMNWAYLPSPIPEKSWGDIYENPRLKDYNGKVRSIFNEAKQWGIIKNKGEHISSNNKFEVYLSERFSMKEFSVSYLVEDATGKPNFTEIKRFRADLQQLLNEQLPIAVTKDIFSSSNEQDAIENFIRTPRQVEAVKEEIQKYVSIQEKLNELDAFLQSYKDEETSLQTFIEVLYTDTITKRGALFVYDHDVEEDSWEPLLNLTKVNTFVEYELYQVYRSLDSKRKALLEKKADRRNTQMANNADTDLLTKKLERLMTVARDSRAELEWTRDELPNGNEVYGFYKQILDRSNSLVKVLK</sequence>
<dbReference type="Gene3D" id="3.40.50.1440">
    <property type="entry name" value="Tubulin/FtsZ, GTPase domain"/>
    <property type="match status" value="1"/>
</dbReference>
<dbReference type="InterPro" id="IPR036525">
    <property type="entry name" value="Tubulin/FtsZ_GTPase_sf"/>
</dbReference>
<gene>
    <name evidence="1" type="ORF">I6J18_12050</name>
</gene>
<organism evidence="1 2">
    <name type="scientific">Peribacillus psychrosaccharolyticus</name>
    <name type="common">Bacillus psychrosaccharolyticus</name>
    <dbReference type="NCBI Taxonomy" id="1407"/>
    <lineage>
        <taxon>Bacteria</taxon>
        <taxon>Bacillati</taxon>
        <taxon>Bacillota</taxon>
        <taxon>Bacilli</taxon>
        <taxon>Bacillales</taxon>
        <taxon>Bacillaceae</taxon>
        <taxon>Peribacillus</taxon>
    </lineage>
</organism>